<gene>
    <name evidence="1" type="ORF">SHEWBE_3728</name>
</gene>
<sequence>MEVWAENRSSIIILNFNFNIEPELTSQLIYALVPLLEV</sequence>
<name>A0A330M5Y9_9GAMM</name>
<proteinExistence type="predicted"/>
<dbReference type="KEGG" id="sbk:SHEWBE_3728"/>
<organism evidence="1 2">
    <name type="scientific">Shewanella benthica</name>
    <dbReference type="NCBI Taxonomy" id="43661"/>
    <lineage>
        <taxon>Bacteria</taxon>
        <taxon>Pseudomonadati</taxon>
        <taxon>Pseudomonadota</taxon>
        <taxon>Gammaproteobacteria</taxon>
        <taxon>Alteromonadales</taxon>
        <taxon>Shewanellaceae</taxon>
        <taxon>Shewanella</taxon>
    </lineage>
</organism>
<protein>
    <submittedName>
        <fullName evidence="1">Uncharacterized protein</fullName>
    </submittedName>
</protein>
<dbReference type="EMBL" id="LS483452">
    <property type="protein sequence ID" value="SQH77691.1"/>
    <property type="molecule type" value="Genomic_DNA"/>
</dbReference>
<accession>A0A330M5Y9</accession>
<reference evidence="2" key="1">
    <citation type="submission" date="2018-06" db="EMBL/GenBank/DDBJ databases">
        <authorList>
            <person name="Cea G.-C."/>
            <person name="William W."/>
        </authorList>
    </citation>
    <scope>NUCLEOTIDE SEQUENCE [LARGE SCALE GENOMIC DNA]</scope>
    <source>
        <strain evidence="2">DB21MT-2</strain>
    </source>
</reference>
<evidence type="ECO:0000313" key="1">
    <source>
        <dbReference type="EMBL" id="SQH77691.1"/>
    </source>
</evidence>
<dbReference type="Proteomes" id="UP000250123">
    <property type="component" value="Chromosome SHEWBE"/>
</dbReference>
<dbReference type="AlphaFoldDB" id="A0A330M5Y9"/>
<evidence type="ECO:0000313" key="2">
    <source>
        <dbReference type="Proteomes" id="UP000250123"/>
    </source>
</evidence>